<feature type="compositionally biased region" description="Low complexity" evidence="1">
    <location>
        <begin position="290"/>
        <end position="310"/>
    </location>
</feature>
<proteinExistence type="predicted"/>
<feature type="compositionally biased region" description="Low complexity" evidence="1">
    <location>
        <begin position="164"/>
        <end position="187"/>
    </location>
</feature>
<feature type="compositionally biased region" description="Polar residues" evidence="1">
    <location>
        <begin position="271"/>
        <end position="280"/>
    </location>
</feature>
<feature type="compositionally biased region" description="Polar residues" evidence="1">
    <location>
        <begin position="414"/>
        <end position="436"/>
    </location>
</feature>
<feature type="compositionally biased region" description="Polar residues" evidence="1">
    <location>
        <begin position="492"/>
        <end position="526"/>
    </location>
</feature>
<dbReference type="AlphaFoldDB" id="A0A6A4IHG4"/>
<feature type="compositionally biased region" description="Low complexity" evidence="1">
    <location>
        <begin position="129"/>
        <end position="147"/>
    </location>
</feature>
<reference evidence="2" key="1">
    <citation type="journal article" date="2019" name="Environ. Microbiol.">
        <title>Fungal ecological strategies reflected in gene transcription - a case study of two litter decomposers.</title>
        <authorList>
            <person name="Barbi F."/>
            <person name="Kohler A."/>
            <person name="Barry K."/>
            <person name="Baskaran P."/>
            <person name="Daum C."/>
            <person name="Fauchery L."/>
            <person name="Ihrmark K."/>
            <person name="Kuo A."/>
            <person name="LaButti K."/>
            <person name="Lipzen A."/>
            <person name="Morin E."/>
            <person name="Grigoriev I.V."/>
            <person name="Henrissat B."/>
            <person name="Lindahl B."/>
            <person name="Martin F."/>
        </authorList>
    </citation>
    <scope>NUCLEOTIDE SEQUENCE</scope>
    <source>
        <strain evidence="2">JB14</strain>
    </source>
</reference>
<accession>A0A6A4IHG4</accession>
<sequence length="533" mass="57573">MQMANGRLRARQSIDYAPSLSSLSAPSSTDSSGVCPTEETVLTLSTNAKTFTTLNSTNKTSLKMGVPNTCYQTFQFSTLLRSSSTKSKAGRRHSVVLSEQAVVNGTEMDDPDRPTRRKSKSDRFYNFLRSGSRSRSSKRTAASTSISEELDSAMPENTQDPHSRNSSWSSASSSQKRPTSSTTASTSKPSNIIQSRPISTTTTATNTTITPPTPKARRQAPSSIPKPLDAPKSPTTTARKRLHNIFRKSSISSSRAASPDHSDEEGDGSTPRPTRNTNLHSRPVSPSPQFPRSRQSSSEPNSSSTTNSSSKLENLFKPTKFFSSSRRPTSPPPPLSLSHSSSIVSPMPTPSSSNSASSNIPIVSGPSKHVSTSKIARRRASTNDSISSSSSLHRPAHVAAPQPRPPQFAPSPIEHTTTSQPVPRITHTPTTPSRSGTAPPRLTHRKDSMDSGYRYRPLLMVDEERDSKELELVVKGKGKELDTSSKGKESENSSASGHKSTSTNHNHNSTRVLPIKSKTSNLTNIRSAKHGFL</sequence>
<organism evidence="2 3">
    <name type="scientific">Gymnopus androsaceus JB14</name>
    <dbReference type="NCBI Taxonomy" id="1447944"/>
    <lineage>
        <taxon>Eukaryota</taxon>
        <taxon>Fungi</taxon>
        <taxon>Dikarya</taxon>
        <taxon>Basidiomycota</taxon>
        <taxon>Agaricomycotina</taxon>
        <taxon>Agaricomycetes</taxon>
        <taxon>Agaricomycetidae</taxon>
        <taxon>Agaricales</taxon>
        <taxon>Marasmiineae</taxon>
        <taxon>Omphalotaceae</taxon>
        <taxon>Gymnopus</taxon>
    </lineage>
</organism>
<gene>
    <name evidence="2" type="ORF">BT96DRAFT_984381</name>
</gene>
<feature type="region of interest" description="Disordered" evidence="1">
    <location>
        <begin position="82"/>
        <end position="533"/>
    </location>
</feature>
<feature type="compositionally biased region" description="Basic and acidic residues" evidence="1">
    <location>
        <begin position="465"/>
        <end position="491"/>
    </location>
</feature>
<feature type="compositionally biased region" description="Low complexity" evidence="1">
    <location>
        <begin position="200"/>
        <end position="210"/>
    </location>
</feature>
<dbReference type="Proteomes" id="UP000799118">
    <property type="component" value="Unassembled WGS sequence"/>
</dbReference>
<keyword evidence="3" id="KW-1185">Reference proteome</keyword>
<evidence type="ECO:0000256" key="1">
    <source>
        <dbReference type="SAM" id="MobiDB-lite"/>
    </source>
</evidence>
<feature type="compositionally biased region" description="Low complexity" evidence="1">
    <location>
        <begin position="336"/>
        <end position="364"/>
    </location>
</feature>
<feature type="compositionally biased region" description="Polar residues" evidence="1">
    <location>
        <begin position="188"/>
        <end position="199"/>
    </location>
</feature>
<evidence type="ECO:0000313" key="2">
    <source>
        <dbReference type="EMBL" id="KAE9410056.1"/>
    </source>
</evidence>
<protein>
    <submittedName>
        <fullName evidence="2">Uncharacterized protein</fullName>
    </submittedName>
</protein>
<evidence type="ECO:0000313" key="3">
    <source>
        <dbReference type="Proteomes" id="UP000799118"/>
    </source>
</evidence>
<name>A0A6A4IHG4_9AGAR</name>
<dbReference type="EMBL" id="ML769386">
    <property type="protein sequence ID" value="KAE9410056.1"/>
    <property type="molecule type" value="Genomic_DNA"/>
</dbReference>